<dbReference type="Proteomes" id="UP000242146">
    <property type="component" value="Unassembled WGS sequence"/>
</dbReference>
<dbReference type="EMBL" id="MCGT01000007">
    <property type="protein sequence ID" value="ORX58053.1"/>
    <property type="molecule type" value="Genomic_DNA"/>
</dbReference>
<name>A0A1X2GNJ9_9FUNG</name>
<gene>
    <name evidence="1" type="ORF">DM01DRAFT_245905</name>
</gene>
<evidence type="ECO:0000313" key="1">
    <source>
        <dbReference type="EMBL" id="ORX58053.1"/>
    </source>
</evidence>
<feature type="non-terminal residue" evidence="1">
    <location>
        <position position="1"/>
    </location>
</feature>
<dbReference type="OrthoDB" id="2435184at2759"/>
<sequence>KQLEAGLALLTQPTTTRLSDTNTIHQLHQLRSKFHLPSTFISCREAGLFTTSHACYPTTVYALADNALRCIASTVLSQELEANINKDEVTHNSILILKNEKLNRVFTPLAELLSPSIAEANKSVAKEVVKTFKE</sequence>
<organism evidence="1 2">
    <name type="scientific">Hesseltinella vesiculosa</name>
    <dbReference type="NCBI Taxonomy" id="101127"/>
    <lineage>
        <taxon>Eukaryota</taxon>
        <taxon>Fungi</taxon>
        <taxon>Fungi incertae sedis</taxon>
        <taxon>Mucoromycota</taxon>
        <taxon>Mucoromycotina</taxon>
        <taxon>Mucoromycetes</taxon>
        <taxon>Mucorales</taxon>
        <taxon>Cunninghamellaceae</taxon>
        <taxon>Hesseltinella</taxon>
    </lineage>
</organism>
<keyword evidence="2" id="KW-1185">Reference proteome</keyword>
<dbReference type="AlphaFoldDB" id="A0A1X2GNJ9"/>
<feature type="non-terminal residue" evidence="1">
    <location>
        <position position="134"/>
    </location>
</feature>
<comment type="caution">
    <text evidence="1">The sequence shown here is derived from an EMBL/GenBank/DDBJ whole genome shotgun (WGS) entry which is preliminary data.</text>
</comment>
<evidence type="ECO:0000313" key="2">
    <source>
        <dbReference type="Proteomes" id="UP000242146"/>
    </source>
</evidence>
<dbReference type="STRING" id="101127.A0A1X2GNJ9"/>
<protein>
    <submittedName>
        <fullName evidence="1">Uncharacterized protein</fullName>
    </submittedName>
</protein>
<reference evidence="1 2" key="1">
    <citation type="submission" date="2016-07" db="EMBL/GenBank/DDBJ databases">
        <title>Pervasive Adenine N6-methylation of Active Genes in Fungi.</title>
        <authorList>
            <consortium name="DOE Joint Genome Institute"/>
            <person name="Mondo S.J."/>
            <person name="Dannebaum R.O."/>
            <person name="Kuo R.C."/>
            <person name="Labutti K."/>
            <person name="Haridas S."/>
            <person name="Kuo A."/>
            <person name="Salamov A."/>
            <person name="Ahrendt S.R."/>
            <person name="Lipzen A."/>
            <person name="Sullivan W."/>
            <person name="Andreopoulos W.B."/>
            <person name="Clum A."/>
            <person name="Lindquist E."/>
            <person name="Daum C."/>
            <person name="Ramamoorthy G.K."/>
            <person name="Gryganskyi A."/>
            <person name="Culley D."/>
            <person name="Magnuson J.K."/>
            <person name="James T.Y."/>
            <person name="O'Malley M.A."/>
            <person name="Stajich J.E."/>
            <person name="Spatafora J.W."/>
            <person name="Visel A."/>
            <person name="Grigoriev I.V."/>
        </authorList>
    </citation>
    <scope>NUCLEOTIDE SEQUENCE [LARGE SCALE GENOMIC DNA]</scope>
    <source>
        <strain evidence="1 2">NRRL 3301</strain>
    </source>
</reference>
<accession>A0A1X2GNJ9</accession>
<proteinExistence type="predicted"/>